<dbReference type="CTD" id="66059086"/>
<keyword evidence="2" id="KW-1185">Reference proteome</keyword>
<evidence type="ECO:0000313" key="1">
    <source>
        <dbReference type="EMBL" id="VIO86885.1"/>
    </source>
</evidence>
<organism evidence="1">
    <name type="scientific">Brugia malayi</name>
    <name type="common">Filarial nematode worm</name>
    <dbReference type="NCBI Taxonomy" id="6279"/>
    <lineage>
        <taxon>Eukaryota</taxon>
        <taxon>Metazoa</taxon>
        <taxon>Ecdysozoa</taxon>
        <taxon>Nematoda</taxon>
        <taxon>Chromadorea</taxon>
        <taxon>Rhabditida</taxon>
        <taxon>Spirurina</taxon>
        <taxon>Spiruromorpha</taxon>
        <taxon>Filarioidea</taxon>
        <taxon>Onchocercidae</taxon>
        <taxon>Brugia</taxon>
    </lineage>
</organism>
<dbReference type="RefSeq" id="XP_042929785.1">
    <property type="nucleotide sequence ID" value="XM_043073851.1"/>
</dbReference>
<dbReference type="AlphaFoldDB" id="A0A4E9ERV5"/>
<evidence type="ECO:0000313" key="2">
    <source>
        <dbReference type="Proteomes" id="UP000006672"/>
    </source>
</evidence>
<dbReference type="KEGG" id="bmy:BM_BM17935"/>
<protein>
    <submittedName>
        <fullName evidence="1 3">Uncharacterized protein</fullName>
    </submittedName>
</protein>
<reference evidence="2" key="1">
    <citation type="journal article" date="2007" name="Science">
        <title>Draft genome of the filarial nematode parasite Brugia malayi.</title>
        <authorList>
            <person name="Ghedin E."/>
            <person name="Wang S."/>
            <person name="Spiro D."/>
            <person name="Caler E."/>
            <person name="Zhao Q."/>
            <person name="Crabtree J."/>
            <person name="Allen J.E."/>
            <person name="Delcher A.L."/>
            <person name="Guiliano D.B."/>
            <person name="Miranda-Saavedra D."/>
            <person name="Angiuoli S.V."/>
            <person name="Creasy T."/>
            <person name="Amedeo P."/>
            <person name="Haas B."/>
            <person name="El-Sayed N.M."/>
            <person name="Wortman J.R."/>
            <person name="Feldblyum T."/>
            <person name="Tallon L."/>
            <person name="Schatz M."/>
            <person name="Shumway M."/>
            <person name="Koo H."/>
            <person name="Salzberg S.L."/>
            <person name="Schobel S."/>
            <person name="Pertea M."/>
            <person name="Pop M."/>
            <person name="White O."/>
            <person name="Barton G.J."/>
            <person name="Carlow C.K."/>
            <person name="Crawford M.J."/>
            <person name="Daub J."/>
            <person name="Dimmic M.W."/>
            <person name="Estes C.F."/>
            <person name="Foster J.M."/>
            <person name="Ganatra M."/>
            <person name="Gregory W.F."/>
            <person name="Johnson N.M."/>
            <person name="Jin J."/>
            <person name="Komuniecki R."/>
            <person name="Korf I."/>
            <person name="Kumar S."/>
            <person name="Laney S."/>
            <person name="Li B.W."/>
            <person name="Li W."/>
            <person name="Lindblom T.H."/>
            <person name="Lustigman S."/>
            <person name="Ma D."/>
            <person name="Maina C.V."/>
            <person name="Martin D.M."/>
            <person name="McCarter J.P."/>
            <person name="McReynolds L."/>
            <person name="Mitreva M."/>
            <person name="Nutman T.B."/>
            <person name="Parkinson J."/>
            <person name="Peregrin-Alvarez J.M."/>
            <person name="Poole C."/>
            <person name="Ren Q."/>
            <person name="Saunders L."/>
            <person name="Sluder A.E."/>
            <person name="Smith K."/>
            <person name="Stanke M."/>
            <person name="Unnasch T.R."/>
            <person name="Ware J."/>
            <person name="Wei A.D."/>
            <person name="Weil G."/>
            <person name="Williams D.J."/>
            <person name="Zhang Y."/>
            <person name="Williams S.A."/>
            <person name="Fraser-Liggett C."/>
            <person name="Slatko B."/>
            <person name="Blaxter M.L."/>
            <person name="Scott A.L."/>
        </authorList>
    </citation>
    <scope>NUCLEOTIDE SEQUENCE</scope>
    <source>
        <strain evidence="2">FR3</strain>
    </source>
</reference>
<accession>A0A5S6PEP8</accession>
<reference evidence="3" key="3">
    <citation type="submission" date="2019-12" db="UniProtKB">
        <authorList>
            <consortium name="WormBaseParasite"/>
        </authorList>
    </citation>
    <scope>IDENTIFICATION</scope>
</reference>
<dbReference type="GeneID" id="66059086"/>
<dbReference type="WBParaSite" id="Bm17935.1">
    <property type="protein sequence ID" value="Bm17935.1"/>
    <property type="gene ID" value="WBGene00269077"/>
</dbReference>
<sequence>MSLDGSDFIGVRSIFVCAQALLPLHNVGRMIAFLKGFKEHQVTVEVISGDMNLTDSAERIDCHLTSVFCFVMILHCFLC</sequence>
<evidence type="ECO:0000313" key="3">
    <source>
        <dbReference type="WBParaSite" id="Bm17935.1"/>
    </source>
</evidence>
<accession>A0A4E9ERV5</accession>
<dbReference type="EMBL" id="CAAKNF010000196">
    <property type="protein sequence ID" value="VIO86885.1"/>
    <property type="molecule type" value="Genomic_DNA"/>
</dbReference>
<proteinExistence type="predicted"/>
<dbReference type="Proteomes" id="UP000006672">
    <property type="component" value="Unassembled WGS sequence"/>
</dbReference>
<gene>
    <name evidence="1 3" type="primary">Bm17935</name>
    <name evidence="1" type="ORF">BM_BM17935</name>
</gene>
<reference evidence="1" key="2">
    <citation type="submission" date="2019-04" db="EMBL/GenBank/DDBJ databases">
        <authorList>
            <person name="Howe K."/>
            <person name="Paulini M."/>
            <person name="Williams G."/>
        </authorList>
    </citation>
    <scope>NUCLEOTIDE SEQUENCE [LARGE SCALE GENOMIC DNA]</scope>
    <source>
        <strain evidence="1">FR3</strain>
    </source>
</reference>
<name>A0A4E9ERV5_BRUMA</name>